<gene>
    <name evidence="7" type="primary">nufip1</name>
</gene>
<dbReference type="InParanoid" id="A0A6J2W0M7"/>
<feature type="compositionally biased region" description="Polar residues" evidence="4">
    <location>
        <begin position="283"/>
        <end position="293"/>
    </location>
</feature>
<accession>A0A6J2W0M7</accession>
<dbReference type="InterPro" id="IPR013087">
    <property type="entry name" value="Znf_C2H2_type"/>
</dbReference>
<proteinExistence type="predicted"/>
<dbReference type="OrthoDB" id="273070at2759"/>
<feature type="region of interest" description="Disordered" evidence="4">
    <location>
        <begin position="224"/>
        <end position="346"/>
    </location>
</feature>
<evidence type="ECO:0000256" key="4">
    <source>
        <dbReference type="SAM" id="MobiDB-lite"/>
    </source>
</evidence>
<feature type="domain" description="C2H2-type" evidence="5">
    <location>
        <begin position="153"/>
        <end position="173"/>
    </location>
</feature>
<evidence type="ECO:0000313" key="6">
    <source>
        <dbReference type="Proteomes" id="UP000504632"/>
    </source>
</evidence>
<evidence type="ECO:0000313" key="7">
    <source>
        <dbReference type="RefSeq" id="XP_030637723.1"/>
    </source>
</evidence>
<sequence>MSEPERYPPPNLDCPSRGPVLRPPTFQTPQRGKFEAATDWSWTPQPGKFQPARDWTWTPQPEKCHAENDRTLQANQFQAARDWSWNQPPPPGPWGRNSEPWNRYGPRHPDAGQNRFPGPHHHQGYRHGRQDQGPNKWGKKQKKQKEPVYTHYCDTCDRGFKNQEKYDEHISQHVKCSVDDCTFTAHAKLVKIHWTNNHAPGAKRIKLDTPEEIAKWREERRRNYPTMSNVEKKKKITEAKQARGDVLETAQFGRMKRQGRGPHRWRGGKFQNHGRDRRGGQSGTQQLSPNGTEAEQPPPLTRPPWDGDPLGALAHSDPDSDKDEMDKKKQSGVTVTPKNLSSGLSSLVSSYGSITESESDREPDDAPILRAGRVLEENQTLLKAEPALAQHSTPQQGHKAKAVGDEPHNQKAQPGPDRGGWGGRRGRGGHGGRGRGGKSGTGLPQRRPTLLEMLLAPDIRHERNVILQCVRYVVRTGFFGVGGASENPMVDGNRSVSEGTLRTRDESRELGTTEENLCLGRHDQSPVPADRRTTQSPRDSPPLASENGQNKDGQAAVATERTDISPQRQREHDQGGQTFDEPMDTNERQSETELAHVDVGGSTEEQVCSYVPVYDDDIWEAPSFTGATM</sequence>
<organism evidence="6 7">
    <name type="scientific">Chanos chanos</name>
    <name type="common">Milkfish</name>
    <name type="synonym">Mugil chanos</name>
    <dbReference type="NCBI Taxonomy" id="29144"/>
    <lineage>
        <taxon>Eukaryota</taxon>
        <taxon>Metazoa</taxon>
        <taxon>Chordata</taxon>
        <taxon>Craniata</taxon>
        <taxon>Vertebrata</taxon>
        <taxon>Euteleostomi</taxon>
        <taxon>Actinopterygii</taxon>
        <taxon>Neopterygii</taxon>
        <taxon>Teleostei</taxon>
        <taxon>Ostariophysi</taxon>
        <taxon>Gonorynchiformes</taxon>
        <taxon>Chanidae</taxon>
        <taxon>Chanos</taxon>
    </lineage>
</organism>
<evidence type="ECO:0000256" key="1">
    <source>
        <dbReference type="ARBA" id="ARBA00022723"/>
    </source>
</evidence>
<dbReference type="PROSITE" id="PS00028">
    <property type="entry name" value="ZINC_FINGER_C2H2_1"/>
    <property type="match status" value="1"/>
</dbReference>
<feature type="compositionally biased region" description="Basic and acidic residues" evidence="4">
    <location>
        <begin position="560"/>
        <end position="574"/>
    </location>
</feature>
<dbReference type="PANTHER" id="PTHR13309:SF0">
    <property type="entry name" value="FMR1-INTERACTING PROTEIN NUFIP1"/>
    <property type="match status" value="1"/>
</dbReference>
<dbReference type="Pfam" id="PF12171">
    <property type="entry name" value="zf-C2H2_jaz"/>
    <property type="match status" value="1"/>
</dbReference>
<dbReference type="Pfam" id="PF10453">
    <property type="entry name" value="NUFIP1"/>
    <property type="match status" value="1"/>
</dbReference>
<dbReference type="InterPro" id="IPR019496">
    <property type="entry name" value="NUFIP1_cons_dom"/>
</dbReference>
<dbReference type="InterPro" id="IPR039136">
    <property type="entry name" value="NUFIP1-like"/>
</dbReference>
<dbReference type="GeneID" id="115818485"/>
<evidence type="ECO:0000256" key="2">
    <source>
        <dbReference type="ARBA" id="ARBA00022771"/>
    </source>
</evidence>
<dbReference type="GO" id="GO:0008270">
    <property type="term" value="F:zinc ion binding"/>
    <property type="evidence" value="ECO:0007669"/>
    <property type="project" value="UniProtKB-KW"/>
</dbReference>
<feature type="compositionally biased region" description="Basic residues" evidence="4">
    <location>
        <begin position="118"/>
        <end position="127"/>
    </location>
</feature>
<feature type="region of interest" description="Disordered" evidence="4">
    <location>
        <begin position="1"/>
        <end position="144"/>
    </location>
</feature>
<dbReference type="GO" id="GO:0003723">
    <property type="term" value="F:RNA binding"/>
    <property type="evidence" value="ECO:0007669"/>
    <property type="project" value="InterPro"/>
</dbReference>
<keyword evidence="3" id="KW-0862">Zinc</keyword>
<dbReference type="RefSeq" id="XP_030637723.1">
    <property type="nucleotide sequence ID" value="XM_030781863.1"/>
</dbReference>
<evidence type="ECO:0000259" key="5">
    <source>
        <dbReference type="PROSITE" id="PS00028"/>
    </source>
</evidence>
<feature type="region of interest" description="Disordered" evidence="4">
    <location>
        <begin position="387"/>
        <end position="448"/>
    </location>
</feature>
<feature type="region of interest" description="Disordered" evidence="4">
    <location>
        <begin position="480"/>
        <end position="592"/>
    </location>
</feature>
<feature type="compositionally biased region" description="Basic residues" evidence="4">
    <location>
        <begin position="254"/>
        <end position="267"/>
    </location>
</feature>
<dbReference type="InterPro" id="IPR022755">
    <property type="entry name" value="Znf_C2H2_jaz"/>
</dbReference>
<keyword evidence="1" id="KW-0479">Metal-binding</keyword>
<feature type="compositionally biased region" description="Basic and acidic residues" evidence="4">
    <location>
        <begin position="316"/>
        <end position="329"/>
    </location>
</feature>
<evidence type="ECO:0000256" key="3">
    <source>
        <dbReference type="ARBA" id="ARBA00022833"/>
    </source>
</evidence>
<dbReference type="PANTHER" id="PTHR13309">
    <property type="entry name" value="NUCLEAR FRAGILE X MENTAL RETARDATION PROTEIN INTERACTING PROTEIN 1"/>
    <property type="match status" value="1"/>
</dbReference>
<dbReference type="CTD" id="26747"/>
<dbReference type="GO" id="GO:0000492">
    <property type="term" value="P:box C/D snoRNP assembly"/>
    <property type="evidence" value="ECO:0007669"/>
    <property type="project" value="TreeGrafter"/>
</dbReference>
<feature type="compositionally biased region" description="Basic and acidic residues" evidence="4">
    <location>
        <begin position="501"/>
        <end position="511"/>
    </location>
</feature>
<dbReference type="GO" id="GO:0005634">
    <property type="term" value="C:nucleus"/>
    <property type="evidence" value="ECO:0007669"/>
    <property type="project" value="TreeGrafter"/>
</dbReference>
<dbReference type="Proteomes" id="UP000504632">
    <property type="component" value="Chromosome 8"/>
</dbReference>
<name>A0A6J2W0M7_CHACN</name>
<keyword evidence="2" id="KW-0863">Zinc-finger</keyword>
<feature type="compositionally biased region" description="Basic residues" evidence="4">
    <location>
        <begin position="424"/>
        <end position="436"/>
    </location>
</feature>
<feature type="compositionally biased region" description="Basic and acidic residues" evidence="4">
    <location>
        <begin position="520"/>
        <end position="533"/>
    </location>
</feature>
<feature type="compositionally biased region" description="Basic and acidic residues" evidence="4">
    <location>
        <begin position="236"/>
        <end position="246"/>
    </location>
</feature>
<keyword evidence="6" id="KW-1185">Reference proteome</keyword>
<protein>
    <submittedName>
        <fullName evidence="7">FMR1-interacting protein NUFIP1</fullName>
    </submittedName>
</protein>
<dbReference type="AlphaFoldDB" id="A0A6J2W0M7"/>
<reference evidence="7" key="1">
    <citation type="submission" date="2025-08" db="UniProtKB">
        <authorList>
            <consortium name="RefSeq"/>
        </authorList>
    </citation>
    <scope>IDENTIFICATION</scope>
</reference>
<dbReference type="SMART" id="SM00355">
    <property type="entry name" value="ZnF_C2H2"/>
    <property type="match status" value="2"/>
</dbReference>